<name>A0ABY7F7H2_MYAAR</name>
<accession>A0ABY7F7H2</accession>
<feature type="domain" description="Major facilitator superfamily (MFS) profile" evidence="3">
    <location>
        <begin position="140"/>
        <end position="360"/>
    </location>
</feature>
<dbReference type="InterPro" id="IPR020846">
    <property type="entry name" value="MFS_dom"/>
</dbReference>
<evidence type="ECO:0000313" key="5">
    <source>
        <dbReference type="Proteomes" id="UP001164746"/>
    </source>
</evidence>
<evidence type="ECO:0000313" key="4">
    <source>
        <dbReference type="EMBL" id="WAR15236.1"/>
    </source>
</evidence>
<feature type="transmembrane region" description="Helical" evidence="2">
    <location>
        <begin position="52"/>
        <end position="75"/>
    </location>
</feature>
<keyword evidence="2" id="KW-0472">Membrane</keyword>
<dbReference type="PANTHER" id="PTHR11360:SF284">
    <property type="entry name" value="EG:103B4.3 PROTEIN-RELATED"/>
    <property type="match status" value="1"/>
</dbReference>
<feature type="transmembrane region" description="Helical" evidence="2">
    <location>
        <begin position="176"/>
        <end position="194"/>
    </location>
</feature>
<dbReference type="SUPFAM" id="SSF103473">
    <property type="entry name" value="MFS general substrate transporter"/>
    <property type="match status" value="1"/>
</dbReference>
<evidence type="ECO:0000259" key="3">
    <source>
        <dbReference type="PROSITE" id="PS50850"/>
    </source>
</evidence>
<keyword evidence="2" id="KW-0812">Transmembrane</keyword>
<sequence length="360" mass="38361">MKSSRKREDCGYGWVVVAAAFAINFLVDGLQFSSGVGTFVFNHVMYVLISEFTWRGAVLVAAGTALNGAVFGLLLRPAPGGDPSKAAVSTDGKTVKISAFGRIPFRAAELEEKSKTVNNPVERNTVVAALPTRDLLKDSRLLLFMAFSFMISLAFIIPFSFVPDEAVNAGMSKQQATWLMSSIGISNTVSRILIGWIGDKNCVNRPVMLVAVVALAGLSIAAVPFLPTFAAKLFIVTAVGFFLGGFMMLFAVVLADMFGDEVLTRSIGLSYFTIGLACFVAGPKGGWLFDMTGNYKATFLVAGSECLLAAALLASAISLHRKSYVMESVRDLSGKSGGLKSQGKVFCVDKAAKSSQITFM</sequence>
<dbReference type="InterPro" id="IPR050327">
    <property type="entry name" value="Proton-linked_MCT"/>
</dbReference>
<feature type="transmembrane region" description="Helical" evidence="2">
    <location>
        <begin position="267"/>
        <end position="287"/>
    </location>
</feature>
<feature type="transmembrane region" description="Helical" evidence="2">
    <location>
        <begin position="299"/>
        <end position="320"/>
    </location>
</feature>
<keyword evidence="5" id="KW-1185">Reference proteome</keyword>
<dbReference type="EMBL" id="CP111020">
    <property type="protein sequence ID" value="WAR15236.1"/>
    <property type="molecule type" value="Genomic_DNA"/>
</dbReference>
<gene>
    <name evidence="4" type="ORF">MAR_005341</name>
</gene>
<organism evidence="4 5">
    <name type="scientific">Mya arenaria</name>
    <name type="common">Soft-shell clam</name>
    <dbReference type="NCBI Taxonomy" id="6604"/>
    <lineage>
        <taxon>Eukaryota</taxon>
        <taxon>Metazoa</taxon>
        <taxon>Spiralia</taxon>
        <taxon>Lophotrochozoa</taxon>
        <taxon>Mollusca</taxon>
        <taxon>Bivalvia</taxon>
        <taxon>Autobranchia</taxon>
        <taxon>Heteroconchia</taxon>
        <taxon>Euheterodonta</taxon>
        <taxon>Imparidentia</taxon>
        <taxon>Neoheterodontei</taxon>
        <taxon>Myida</taxon>
        <taxon>Myoidea</taxon>
        <taxon>Myidae</taxon>
        <taxon>Mya</taxon>
    </lineage>
</organism>
<feature type="transmembrane region" description="Helical" evidence="2">
    <location>
        <begin position="206"/>
        <end position="227"/>
    </location>
</feature>
<comment type="subcellular location">
    <subcellularLocation>
        <location evidence="1">Membrane</location>
        <topology evidence="1">Multi-pass membrane protein</topology>
    </subcellularLocation>
</comment>
<keyword evidence="2" id="KW-1133">Transmembrane helix</keyword>
<feature type="transmembrane region" description="Helical" evidence="2">
    <location>
        <begin position="141"/>
        <end position="161"/>
    </location>
</feature>
<proteinExistence type="predicted"/>
<reference evidence="4" key="1">
    <citation type="submission" date="2022-11" db="EMBL/GenBank/DDBJ databases">
        <title>Centuries of genome instability and evolution in soft-shell clam transmissible cancer (bioRxiv).</title>
        <authorList>
            <person name="Hart S.F.M."/>
            <person name="Yonemitsu M.A."/>
            <person name="Giersch R.M."/>
            <person name="Beal B.F."/>
            <person name="Arriagada G."/>
            <person name="Davis B.W."/>
            <person name="Ostrander E.A."/>
            <person name="Goff S.P."/>
            <person name="Metzger M.J."/>
        </authorList>
    </citation>
    <scope>NUCLEOTIDE SEQUENCE</scope>
    <source>
        <strain evidence="4">MELC-2E11</strain>
        <tissue evidence="4">Siphon/mantle</tissue>
    </source>
</reference>
<dbReference type="Gene3D" id="1.20.1250.20">
    <property type="entry name" value="MFS general substrate transporter like domains"/>
    <property type="match status" value="1"/>
</dbReference>
<evidence type="ECO:0000256" key="2">
    <source>
        <dbReference type="SAM" id="Phobius"/>
    </source>
</evidence>
<dbReference type="PROSITE" id="PS50850">
    <property type="entry name" value="MFS"/>
    <property type="match status" value="1"/>
</dbReference>
<evidence type="ECO:0000256" key="1">
    <source>
        <dbReference type="ARBA" id="ARBA00004141"/>
    </source>
</evidence>
<dbReference type="Pfam" id="PF07690">
    <property type="entry name" value="MFS_1"/>
    <property type="match status" value="1"/>
</dbReference>
<dbReference type="InterPro" id="IPR011701">
    <property type="entry name" value="MFS"/>
</dbReference>
<dbReference type="InterPro" id="IPR036259">
    <property type="entry name" value="MFS_trans_sf"/>
</dbReference>
<dbReference type="Proteomes" id="UP001164746">
    <property type="component" value="Chromosome 9"/>
</dbReference>
<feature type="transmembrane region" description="Helical" evidence="2">
    <location>
        <begin position="233"/>
        <end position="255"/>
    </location>
</feature>
<feature type="transmembrane region" description="Helical" evidence="2">
    <location>
        <begin position="12"/>
        <end position="32"/>
    </location>
</feature>
<dbReference type="PANTHER" id="PTHR11360">
    <property type="entry name" value="MONOCARBOXYLATE TRANSPORTER"/>
    <property type="match status" value="1"/>
</dbReference>
<protein>
    <submittedName>
        <fullName evidence="4">MT12B-like protein</fullName>
    </submittedName>
</protein>